<evidence type="ECO:0000313" key="2">
    <source>
        <dbReference type="Proteomes" id="UP001207468"/>
    </source>
</evidence>
<name>A0ACC0UF40_9AGAM</name>
<comment type="caution">
    <text evidence="1">The sequence shown here is derived from an EMBL/GenBank/DDBJ whole genome shotgun (WGS) entry which is preliminary data.</text>
</comment>
<gene>
    <name evidence="1" type="ORF">F5148DRAFT_1185314</name>
</gene>
<dbReference type="EMBL" id="JAGFNK010000057">
    <property type="protein sequence ID" value="KAI9509712.1"/>
    <property type="molecule type" value="Genomic_DNA"/>
</dbReference>
<keyword evidence="1" id="KW-0378">Hydrolase</keyword>
<keyword evidence="2" id="KW-1185">Reference proteome</keyword>
<reference evidence="1" key="1">
    <citation type="submission" date="2021-03" db="EMBL/GenBank/DDBJ databases">
        <title>Evolutionary priming and transition to the ectomycorrhizal habit in an iconic lineage of mushroom-forming fungi: is preadaptation a requirement?</title>
        <authorList>
            <consortium name="DOE Joint Genome Institute"/>
            <person name="Looney B.P."/>
            <person name="Miyauchi S."/>
            <person name="Morin E."/>
            <person name="Drula E."/>
            <person name="Courty P.E."/>
            <person name="Chicoki N."/>
            <person name="Fauchery L."/>
            <person name="Kohler A."/>
            <person name="Kuo A."/>
            <person name="LaButti K."/>
            <person name="Pangilinan J."/>
            <person name="Lipzen A."/>
            <person name="Riley R."/>
            <person name="Andreopoulos W."/>
            <person name="He G."/>
            <person name="Johnson J."/>
            <person name="Barry K.W."/>
            <person name="Grigoriev I.V."/>
            <person name="Nagy L."/>
            <person name="Hibbett D."/>
            <person name="Henrissat B."/>
            <person name="Matheny P.B."/>
            <person name="Labbe J."/>
            <person name="Martin A.F."/>
        </authorList>
    </citation>
    <scope>NUCLEOTIDE SEQUENCE</scope>
    <source>
        <strain evidence="1">BPL698</strain>
    </source>
</reference>
<accession>A0ACC0UF40</accession>
<evidence type="ECO:0000313" key="1">
    <source>
        <dbReference type="EMBL" id="KAI9509712.1"/>
    </source>
</evidence>
<protein>
    <submittedName>
        <fullName evidence="1">Glycoside hydrolase superfamily</fullName>
    </submittedName>
</protein>
<dbReference type="Proteomes" id="UP001207468">
    <property type="component" value="Unassembled WGS sequence"/>
</dbReference>
<organism evidence="1 2">
    <name type="scientific">Russula earlei</name>
    <dbReference type="NCBI Taxonomy" id="71964"/>
    <lineage>
        <taxon>Eukaryota</taxon>
        <taxon>Fungi</taxon>
        <taxon>Dikarya</taxon>
        <taxon>Basidiomycota</taxon>
        <taxon>Agaricomycotina</taxon>
        <taxon>Agaricomycetes</taxon>
        <taxon>Russulales</taxon>
        <taxon>Russulaceae</taxon>
        <taxon>Russula</taxon>
    </lineage>
</organism>
<sequence length="370" mass="40751">MPSFFRLSFFILSFLAFSVSSSPHRNRLPGLLQPHPHNALRRVSRRSCLPTPPTLTGSCFPALGFQMPSAVPANMDGWWCNPSDEYAFLGFSYEVTSCPTLAQLQKDFANIRNTFNSRYVRLYGVCDNLGFYNDIVTAAWDNTLGIHALVWCGFINCSALPARFTALSYILHTNPKAKFVTRVVQMGTEPLFDNVITPQALTTQVINAKNNLSDIGIPVTVSELAYGYQVRNSSGSQSVLDAIDSINAHMLPFFAADATTGQNAWPDVLNDLRYFMANGGGKKIYFDENGWPSAAHFGNIYPQSPTAVTSVSNEQAYFQLLDAHCQDLKAVPGGGVGWFLHIYSDSQEPGYGLYTVTGSLKFPFAPRTSC</sequence>
<proteinExistence type="predicted"/>